<accession>A0A519BK02</accession>
<organism evidence="4 5">
    <name type="scientific">Candidatus Acididesulfobacter diazotrophicus</name>
    <dbReference type="NCBI Taxonomy" id="2597226"/>
    <lineage>
        <taxon>Bacteria</taxon>
        <taxon>Deltaproteobacteria</taxon>
        <taxon>Candidatus Acidulodesulfobacterales</taxon>
        <taxon>Candidatus Acididesulfobacter</taxon>
    </lineage>
</organism>
<sequence length="376" mass="42665">MFDIYNDFKEKERIVKLVSLISEELRDRNRKIKIMEICGGHTHSIMKYGLNKMLKDSVDFIHGPGCPVCIMPIARIDIAIYLSRLENVILATYGDMMRVPGSKSSLIKERGNGSDVRMIYSPIDIIKLAKDNENKKIIFYAIGFETTTPMTAALIEQAEIEGIKNIYFYINHVLVPPPIEAILDSCDSEIDGFIGPGHVSVITGTEIYKNIADKYKKPVVISGFEPFDMLMSILMIAKQINGGFSKIEIGYKRAVEEKGNKKAQDLIDKYFEVRDNFEWRGLGYIPKSALRLKDKFKHIDAENLFDGYISKNLNNNNQYNNKIIENEICKCGEILKGKLKPNECPLFNKLCTPENPVGACMVSQEGACAAYYKYYN</sequence>
<proteinExistence type="inferred from homology"/>
<evidence type="ECO:0000256" key="2">
    <source>
        <dbReference type="ARBA" id="ARBA00022723"/>
    </source>
</evidence>
<evidence type="ECO:0000256" key="1">
    <source>
        <dbReference type="ARBA" id="ARBA00007888"/>
    </source>
</evidence>
<reference evidence="4 5" key="1">
    <citation type="journal article" date="2019" name="ISME J.">
        <title>Insights into ecological role of a new deltaproteobacterial order Candidatus Acidulodesulfobacterales by metagenomics and metatranscriptomics.</title>
        <authorList>
            <person name="Tan S."/>
            <person name="Liu J."/>
            <person name="Fang Y."/>
            <person name="Hedlund B.P."/>
            <person name="Lian Z.H."/>
            <person name="Huang L.Y."/>
            <person name="Li J.T."/>
            <person name="Huang L.N."/>
            <person name="Li W.J."/>
            <person name="Jiang H.C."/>
            <person name="Dong H.L."/>
            <person name="Shu W.S."/>
        </authorList>
    </citation>
    <scope>NUCLEOTIDE SEQUENCE [LARGE SCALE GENOMIC DNA]</scope>
    <source>
        <strain evidence="4">AP1</strain>
    </source>
</reference>
<comment type="similarity">
    <text evidence="1">Belongs to the HypD family.</text>
</comment>
<dbReference type="Gene3D" id="3.40.50.11740">
    <property type="entry name" value="HypD, alpha/beta domain 2"/>
    <property type="match status" value="2"/>
</dbReference>
<dbReference type="PANTHER" id="PTHR30149:SF0">
    <property type="entry name" value="HYDROGENASE MATURATION FACTOR HYPD"/>
    <property type="match status" value="1"/>
</dbReference>
<dbReference type="GO" id="GO:0005506">
    <property type="term" value="F:iron ion binding"/>
    <property type="evidence" value="ECO:0007669"/>
    <property type="project" value="TreeGrafter"/>
</dbReference>
<dbReference type="AlphaFoldDB" id="A0A519BK02"/>
<dbReference type="Gene3D" id="6.10.20.100">
    <property type="match status" value="1"/>
</dbReference>
<dbReference type="Proteomes" id="UP000319296">
    <property type="component" value="Unassembled WGS sequence"/>
</dbReference>
<dbReference type="InterPro" id="IPR042244">
    <property type="entry name" value="HypD_2_sf"/>
</dbReference>
<gene>
    <name evidence="4" type="primary">hypD</name>
    <name evidence="4" type="ORF">EVG15_10400</name>
</gene>
<dbReference type="NCBIfam" id="TIGR00075">
    <property type="entry name" value="hypD"/>
    <property type="match status" value="1"/>
</dbReference>
<dbReference type="EMBL" id="SGBB01000031">
    <property type="protein sequence ID" value="RZD17579.1"/>
    <property type="molecule type" value="Genomic_DNA"/>
</dbReference>
<dbReference type="Pfam" id="PF01924">
    <property type="entry name" value="HypD"/>
    <property type="match status" value="1"/>
</dbReference>
<dbReference type="GO" id="GO:0051604">
    <property type="term" value="P:protein maturation"/>
    <property type="evidence" value="ECO:0007669"/>
    <property type="project" value="TreeGrafter"/>
</dbReference>
<dbReference type="GO" id="GO:0070025">
    <property type="term" value="F:carbon monoxide binding"/>
    <property type="evidence" value="ECO:0007669"/>
    <property type="project" value="TreeGrafter"/>
</dbReference>
<dbReference type="PIRSF" id="PIRSF005622">
    <property type="entry name" value="Hydrgn_mat_hypD"/>
    <property type="match status" value="1"/>
</dbReference>
<protein>
    <submittedName>
        <fullName evidence="4">Hydrogenase formation protein HypD</fullName>
    </submittedName>
</protein>
<evidence type="ECO:0000256" key="3">
    <source>
        <dbReference type="ARBA" id="ARBA00023004"/>
    </source>
</evidence>
<keyword evidence="3" id="KW-0408">Iron</keyword>
<dbReference type="GO" id="GO:0051539">
    <property type="term" value="F:4 iron, 4 sulfur cluster binding"/>
    <property type="evidence" value="ECO:0007669"/>
    <property type="project" value="TreeGrafter"/>
</dbReference>
<keyword evidence="2" id="KW-0479">Metal-binding</keyword>
<dbReference type="InterPro" id="IPR002780">
    <property type="entry name" value="Hyd_form_HypD"/>
</dbReference>
<dbReference type="PANTHER" id="PTHR30149">
    <property type="entry name" value="HYDROGENASE PROTEIN ASSEMBLY PROTEIN HYPD"/>
    <property type="match status" value="1"/>
</dbReference>
<comment type="caution">
    <text evidence="4">The sequence shown here is derived from an EMBL/GenBank/DDBJ whole genome shotgun (WGS) entry which is preliminary data.</text>
</comment>
<evidence type="ECO:0000313" key="4">
    <source>
        <dbReference type="EMBL" id="RZD17579.1"/>
    </source>
</evidence>
<dbReference type="InterPro" id="IPR042243">
    <property type="entry name" value="HypD_1"/>
</dbReference>
<name>A0A519BK02_9DELT</name>
<evidence type="ECO:0000313" key="5">
    <source>
        <dbReference type="Proteomes" id="UP000319296"/>
    </source>
</evidence>